<evidence type="ECO:0000313" key="3">
    <source>
        <dbReference type="EMBL" id="MBB3898945.1"/>
    </source>
</evidence>
<dbReference type="EMBL" id="JACIDJ010000003">
    <property type="protein sequence ID" value="MBB3898945.1"/>
    <property type="molecule type" value="Genomic_DNA"/>
</dbReference>
<evidence type="ECO:0000256" key="1">
    <source>
        <dbReference type="SAM" id="SignalP"/>
    </source>
</evidence>
<organism evidence="3 4">
    <name type="scientific">Roseococcus suduntuyensis</name>
    <dbReference type="NCBI Taxonomy" id="455361"/>
    <lineage>
        <taxon>Bacteria</taxon>
        <taxon>Pseudomonadati</taxon>
        <taxon>Pseudomonadota</taxon>
        <taxon>Alphaproteobacteria</taxon>
        <taxon>Acetobacterales</taxon>
        <taxon>Roseomonadaceae</taxon>
        <taxon>Roseococcus</taxon>
    </lineage>
</organism>
<proteinExistence type="predicted"/>
<sequence length="88" mass="9737">MNRRFLAAAALGAGLLLSGPVLADQDRPPAGSLAASEVLRQVEQRPDFASLHDMEWDDDGYWEIEYVTRDGGKRTVRLDPRTGAPRSR</sequence>
<accession>A0A840AFR6</accession>
<feature type="signal peptide" evidence="1">
    <location>
        <begin position="1"/>
        <end position="23"/>
    </location>
</feature>
<protein>
    <submittedName>
        <fullName evidence="3">Putative iron-regulated membrane protein</fullName>
    </submittedName>
</protein>
<name>A0A840AFR6_9PROT</name>
<evidence type="ECO:0000313" key="4">
    <source>
        <dbReference type="Proteomes" id="UP000553193"/>
    </source>
</evidence>
<dbReference type="AlphaFoldDB" id="A0A840AFR6"/>
<reference evidence="3 4" key="1">
    <citation type="submission" date="2020-08" db="EMBL/GenBank/DDBJ databases">
        <title>Genomic Encyclopedia of Type Strains, Phase IV (KMG-IV): sequencing the most valuable type-strain genomes for metagenomic binning, comparative biology and taxonomic classification.</title>
        <authorList>
            <person name="Goeker M."/>
        </authorList>
    </citation>
    <scope>NUCLEOTIDE SEQUENCE [LARGE SCALE GENOMIC DNA]</scope>
    <source>
        <strain evidence="3 4">DSM 19979</strain>
    </source>
</reference>
<keyword evidence="1" id="KW-0732">Signal</keyword>
<dbReference type="Proteomes" id="UP000553193">
    <property type="component" value="Unassembled WGS sequence"/>
</dbReference>
<dbReference type="RefSeq" id="WP_184384216.1">
    <property type="nucleotide sequence ID" value="NZ_JACIDJ010000003.1"/>
</dbReference>
<gene>
    <name evidence="3" type="ORF">GGQ83_002388</name>
</gene>
<keyword evidence="4" id="KW-1185">Reference proteome</keyword>
<feature type="domain" description="PepSY" evidence="2">
    <location>
        <begin position="9"/>
        <end position="84"/>
    </location>
</feature>
<feature type="chain" id="PRO_5032645416" evidence="1">
    <location>
        <begin position="24"/>
        <end position="88"/>
    </location>
</feature>
<evidence type="ECO:0000259" key="2">
    <source>
        <dbReference type="Pfam" id="PF13670"/>
    </source>
</evidence>
<comment type="caution">
    <text evidence="3">The sequence shown here is derived from an EMBL/GenBank/DDBJ whole genome shotgun (WGS) entry which is preliminary data.</text>
</comment>
<dbReference type="Pfam" id="PF13670">
    <property type="entry name" value="PepSY_2"/>
    <property type="match status" value="1"/>
</dbReference>
<dbReference type="InterPro" id="IPR025711">
    <property type="entry name" value="PepSY"/>
</dbReference>